<comment type="caution">
    <text evidence="7">The sequence shown here is derived from an EMBL/GenBank/DDBJ whole genome shotgun (WGS) entry which is preliminary data.</text>
</comment>
<comment type="subcellular location">
    <subcellularLocation>
        <location evidence="1">Membrane</location>
        <topology evidence="1">Multi-pass membrane protein</topology>
    </subcellularLocation>
</comment>
<organism evidence="7 8">
    <name type="scientific">Erwinia persicina</name>
    <dbReference type="NCBI Taxonomy" id="55211"/>
    <lineage>
        <taxon>Bacteria</taxon>
        <taxon>Pseudomonadati</taxon>
        <taxon>Pseudomonadota</taxon>
        <taxon>Gammaproteobacteria</taxon>
        <taxon>Enterobacterales</taxon>
        <taxon>Erwiniaceae</taxon>
        <taxon>Erwinia</taxon>
    </lineage>
</organism>
<dbReference type="Pfam" id="PF02361">
    <property type="entry name" value="CbiQ"/>
    <property type="match status" value="1"/>
</dbReference>
<evidence type="ECO:0000256" key="3">
    <source>
        <dbReference type="ARBA" id="ARBA00022692"/>
    </source>
</evidence>
<proteinExistence type="inferred from homology"/>
<protein>
    <submittedName>
        <fullName evidence="7">Energy-coupling factor transporter transmembrane protein EcfT</fullName>
    </submittedName>
</protein>
<evidence type="ECO:0000256" key="2">
    <source>
        <dbReference type="ARBA" id="ARBA00008564"/>
    </source>
</evidence>
<dbReference type="OrthoDB" id="5868344at2"/>
<feature type="transmembrane region" description="Helical" evidence="6">
    <location>
        <begin position="12"/>
        <end position="35"/>
    </location>
</feature>
<gene>
    <name evidence="7" type="ORF">EpCFBP13511_09095</name>
</gene>
<evidence type="ECO:0000256" key="5">
    <source>
        <dbReference type="ARBA" id="ARBA00023136"/>
    </source>
</evidence>
<dbReference type="PANTHER" id="PTHR33514:SF13">
    <property type="entry name" value="PROTEIN ABCI12, CHLOROPLASTIC"/>
    <property type="match status" value="1"/>
</dbReference>
<comment type="similarity">
    <text evidence="2">Belongs to the CbiQ family.</text>
</comment>
<evidence type="ECO:0000313" key="8">
    <source>
        <dbReference type="Proteomes" id="UP000306393"/>
    </source>
</evidence>
<evidence type="ECO:0000256" key="4">
    <source>
        <dbReference type="ARBA" id="ARBA00022989"/>
    </source>
</evidence>
<keyword evidence="5 6" id="KW-0472">Membrane</keyword>
<feature type="transmembrane region" description="Helical" evidence="6">
    <location>
        <begin position="41"/>
        <end position="57"/>
    </location>
</feature>
<keyword evidence="4 6" id="KW-1133">Transmembrane helix</keyword>
<dbReference type="GO" id="GO:0005886">
    <property type="term" value="C:plasma membrane"/>
    <property type="evidence" value="ECO:0007669"/>
    <property type="project" value="UniProtKB-ARBA"/>
</dbReference>
<accession>A0A4U3FD87</accession>
<dbReference type="AlphaFoldDB" id="A0A4U3FD87"/>
<name>A0A4U3FD87_9GAMM</name>
<sequence length="214" mass="23815">MMLSDYIPGHSIIHRLPPGLKILTLALLGTLLFVFPRLETSLVALLLVGLCYPLARISPHIMLLQLKPLLWVLALLFAVQWWMVNWQSGVLVIARLAALMLMAALVTLTTRTTEMIDALEKGLFWLRYLRINPAKVSLALSLAMRFIPVLAAIVAEVREAQKARGLDRSVIAIAIPVIVRTLKMADDIAAALEARAWDPKLRPERTDAEKVRGS</sequence>
<dbReference type="CDD" id="cd16914">
    <property type="entry name" value="EcfT"/>
    <property type="match status" value="1"/>
</dbReference>
<dbReference type="STRING" id="1219360.GCA_001571305_03320"/>
<dbReference type="PANTHER" id="PTHR33514">
    <property type="entry name" value="PROTEIN ABCI12, CHLOROPLASTIC"/>
    <property type="match status" value="1"/>
</dbReference>
<evidence type="ECO:0000256" key="6">
    <source>
        <dbReference type="SAM" id="Phobius"/>
    </source>
</evidence>
<dbReference type="EMBL" id="QGAC01000007">
    <property type="protein sequence ID" value="TKJ91320.1"/>
    <property type="molecule type" value="Genomic_DNA"/>
</dbReference>
<dbReference type="InterPro" id="IPR003339">
    <property type="entry name" value="ABC/ECF_trnsptr_transmembrane"/>
</dbReference>
<dbReference type="RefSeq" id="WP_137269066.1">
    <property type="nucleotide sequence ID" value="NZ_CP101613.1"/>
</dbReference>
<evidence type="ECO:0000313" key="7">
    <source>
        <dbReference type="EMBL" id="TKJ91320.1"/>
    </source>
</evidence>
<dbReference type="Proteomes" id="UP000306393">
    <property type="component" value="Unassembled WGS sequence"/>
</dbReference>
<feature type="transmembrane region" description="Helical" evidence="6">
    <location>
        <begin position="90"/>
        <end position="108"/>
    </location>
</feature>
<keyword evidence="3 6" id="KW-0812">Transmembrane</keyword>
<evidence type="ECO:0000256" key="1">
    <source>
        <dbReference type="ARBA" id="ARBA00004141"/>
    </source>
</evidence>
<reference evidence="7 8" key="1">
    <citation type="journal article" date="2019" name="Sci. Rep.">
        <title>Differences in resource use lead to coexistence of seed-transmitted microbial populations.</title>
        <authorList>
            <person name="Torres-Cortes G."/>
            <person name="Garcia B.J."/>
            <person name="Compant S."/>
            <person name="Rezki S."/>
            <person name="Jones P."/>
            <person name="Preveaux A."/>
            <person name="Briand M."/>
            <person name="Roulet A."/>
            <person name="Bouchez O."/>
            <person name="Jacobson D."/>
            <person name="Barret M."/>
        </authorList>
    </citation>
    <scope>NUCLEOTIDE SEQUENCE [LARGE SCALE GENOMIC DNA]</scope>
    <source>
        <strain evidence="7 8">CFBP13511</strain>
    </source>
</reference>